<reference evidence="22" key="2">
    <citation type="submission" date="2020-10" db="EMBL/GenBank/DDBJ databases">
        <authorList>
            <person name="Cooper E.A."/>
            <person name="Brenton Z.W."/>
            <person name="Flinn B.S."/>
            <person name="Jenkins J."/>
            <person name="Shu S."/>
            <person name="Flowers D."/>
            <person name="Luo F."/>
            <person name="Wang Y."/>
            <person name="Xia P."/>
            <person name="Barry K."/>
            <person name="Daum C."/>
            <person name="Lipzen A."/>
            <person name="Yoshinaga Y."/>
            <person name="Schmutz J."/>
            <person name="Saski C."/>
            <person name="Vermerris W."/>
            <person name="Kresovich S."/>
        </authorList>
    </citation>
    <scope>NUCLEOTIDE SEQUENCE</scope>
</reference>
<evidence type="ECO:0000256" key="6">
    <source>
        <dbReference type="ARBA" id="ARBA00022559"/>
    </source>
</evidence>
<evidence type="ECO:0000256" key="12">
    <source>
        <dbReference type="ARBA" id="ARBA00023157"/>
    </source>
</evidence>
<evidence type="ECO:0000256" key="16">
    <source>
        <dbReference type="PIRSR" id="PIRSR600823-2"/>
    </source>
</evidence>
<dbReference type="EMBL" id="CM027681">
    <property type="protein sequence ID" value="KAG0546016.1"/>
    <property type="molecule type" value="Genomic_DNA"/>
</dbReference>
<comment type="catalytic activity">
    <reaction evidence="1 20">
        <text>2 a phenolic donor + H2O2 = 2 a phenolic radical donor + 2 H2O</text>
        <dbReference type="Rhea" id="RHEA:56136"/>
        <dbReference type="ChEBI" id="CHEBI:15377"/>
        <dbReference type="ChEBI" id="CHEBI:16240"/>
        <dbReference type="ChEBI" id="CHEBI:139520"/>
        <dbReference type="ChEBI" id="CHEBI:139521"/>
        <dbReference type="EC" id="1.11.1.7"/>
    </reaction>
</comment>
<keyword evidence="11 17" id="KW-0408">Iron</keyword>
<feature type="binding site" evidence="17">
    <location>
        <position position="136"/>
    </location>
    <ligand>
        <name>Ca(2+)</name>
        <dbReference type="ChEBI" id="CHEBI:29108"/>
        <label>1</label>
    </ligand>
</feature>
<dbReference type="FunFam" id="1.10.520.10:FF:000028">
    <property type="entry name" value="Peroxidase"/>
    <property type="match status" value="1"/>
</dbReference>
<gene>
    <name evidence="22" type="ORF">BDA96_02G411400</name>
</gene>
<dbReference type="PROSITE" id="PS00436">
    <property type="entry name" value="PEROXIDASE_2"/>
    <property type="match status" value="1"/>
</dbReference>
<dbReference type="InterPro" id="IPR019793">
    <property type="entry name" value="Peroxidases_heam-ligand_BS"/>
</dbReference>
<keyword evidence="6 20" id="KW-0575">Peroxidase</keyword>
<feature type="disulfide bond" evidence="19">
    <location>
        <begin position="79"/>
        <end position="163"/>
    </location>
</feature>
<dbReference type="InterPro" id="IPR000823">
    <property type="entry name" value="Peroxidase_pln"/>
</dbReference>
<dbReference type="InterPro" id="IPR019794">
    <property type="entry name" value="Peroxidases_AS"/>
</dbReference>
<dbReference type="Gene3D" id="1.10.520.10">
    <property type="match status" value="1"/>
</dbReference>
<feature type="disulfide bond" evidence="19">
    <location>
        <begin position="169"/>
        <end position="364"/>
    </location>
</feature>
<dbReference type="GO" id="GO:0020037">
    <property type="term" value="F:heme binding"/>
    <property type="evidence" value="ECO:0007669"/>
    <property type="project" value="UniProtKB-UniRule"/>
</dbReference>
<dbReference type="PROSITE" id="PS50873">
    <property type="entry name" value="PEROXIDASE_4"/>
    <property type="match status" value="1"/>
</dbReference>
<organism evidence="22 23">
    <name type="scientific">Sorghum bicolor</name>
    <name type="common">Sorghum</name>
    <name type="synonym">Sorghum vulgare</name>
    <dbReference type="NCBI Taxonomy" id="4558"/>
    <lineage>
        <taxon>Eukaryota</taxon>
        <taxon>Viridiplantae</taxon>
        <taxon>Streptophyta</taxon>
        <taxon>Embryophyta</taxon>
        <taxon>Tracheophyta</taxon>
        <taxon>Spermatophyta</taxon>
        <taxon>Magnoliopsida</taxon>
        <taxon>Liliopsida</taxon>
        <taxon>Poales</taxon>
        <taxon>Poaceae</taxon>
        <taxon>PACMAD clade</taxon>
        <taxon>Panicoideae</taxon>
        <taxon>Andropogonodae</taxon>
        <taxon>Andropogoneae</taxon>
        <taxon>Sorghinae</taxon>
        <taxon>Sorghum</taxon>
    </lineage>
</organism>
<dbReference type="InterPro" id="IPR002016">
    <property type="entry name" value="Haem_peroxidase"/>
</dbReference>
<dbReference type="PANTHER" id="PTHR31235">
    <property type="entry name" value="PEROXIDASE 25-RELATED"/>
    <property type="match status" value="1"/>
</dbReference>
<comment type="cofactor">
    <cofactor evidence="17 20">
        <name>heme b</name>
        <dbReference type="ChEBI" id="CHEBI:60344"/>
    </cofactor>
    <text evidence="17 20">Binds 1 heme b (iron(II)-protoporphyrin IX) group per subunit.</text>
</comment>
<feature type="binding site" evidence="16">
    <location>
        <position position="215"/>
    </location>
    <ligand>
        <name>substrate</name>
    </ligand>
</feature>
<feature type="binding site" evidence="17">
    <location>
        <position position="116"/>
    </location>
    <ligand>
        <name>Ca(2+)</name>
        <dbReference type="ChEBI" id="CHEBI:29108"/>
        <label>1</label>
    </ligand>
</feature>
<evidence type="ECO:0000256" key="15">
    <source>
        <dbReference type="PIRSR" id="PIRSR600823-1"/>
    </source>
</evidence>
<comment type="cofactor">
    <cofactor evidence="17 20">
        <name>Ca(2+)</name>
        <dbReference type="ChEBI" id="CHEBI:29108"/>
    </cofactor>
    <text evidence="17 20">Binds 2 calcium ions per subunit.</text>
</comment>
<dbReference type="GO" id="GO:0042744">
    <property type="term" value="P:hydrogen peroxide catabolic process"/>
    <property type="evidence" value="ECO:0007669"/>
    <property type="project" value="UniProtKB-KW"/>
</dbReference>
<evidence type="ECO:0000256" key="10">
    <source>
        <dbReference type="ARBA" id="ARBA00023002"/>
    </source>
</evidence>
<keyword evidence="9 17" id="KW-0106">Calcium</keyword>
<keyword evidence="5 20" id="KW-0964">Secreted</keyword>
<evidence type="ECO:0000256" key="20">
    <source>
        <dbReference type="RuleBase" id="RU362060"/>
    </source>
</evidence>
<feature type="binding site" evidence="17">
    <location>
        <position position="246"/>
    </location>
    <ligand>
        <name>Ca(2+)</name>
        <dbReference type="ChEBI" id="CHEBI:29108"/>
        <label>2</label>
    </ligand>
</feature>
<dbReference type="Proteomes" id="UP000807115">
    <property type="component" value="Chromosome 2"/>
</dbReference>
<feature type="disulfide bond" evidence="19">
    <location>
        <begin position="112"/>
        <end position="117"/>
    </location>
</feature>
<evidence type="ECO:0000256" key="18">
    <source>
        <dbReference type="PIRSR" id="PIRSR600823-4"/>
    </source>
</evidence>
<dbReference type="InterPro" id="IPR033905">
    <property type="entry name" value="Secretory_peroxidase"/>
</dbReference>
<keyword evidence="12 19" id="KW-1015">Disulfide bond</keyword>
<feature type="binding site" description="axial binding residue" evidence="17">
    <location>
        <position position="245"/>
    </location>
    <ligand>
        <name>heme b</name>
        <dbReference type="ChEBI" id="CHEBI:60344"/>
    </ligand>
    <ligandPart>
        <name>Fe</name>
        <dbReference type="ChEBI" id="CHEBI:18248"/>
    </ligandPart>
</feature>
<feature type="binding site" evidence="17">
    <location>
        <position position="293"/>
    </location>
    <ligand>
        <name>Ca(2+)</name>
        <dbReference type="ChEBI" id="CHEBI:29108"/>
        <label>2</label>
    </ligand>
</feature>
<keyword evidence="13" id="KW-0325">Glycoprotein</keyword>
<keyword evidence="7 20" id="KW-0349">Heme</keyword>
<evidence type="ECO:0000259" key="21">
    <source>
        <dbReference type="PROSITE" id="PS50873"/>
    </source>
</evidence>
<comment type="similarity">
    <text evidence="20">Belongs to the peroxidase family. Classical plant (class III) peroxidase subfamily.</text>
</comment>
<evidence type="ECO:0000313" key="22">
    <source>
        <dbReference type="EMBL" id="KAG0546016.1"/>
    </source>
</evidence>
<feature type="binding site" evidence="17">
    <location>
        <position position="111"/>
    </location>
    <ligand>
        <name>Ca(2+)</name>
        <dbReference type="ChEBI" id="CHEBI:29108"/>
        <label>1</label>
    </ligand>
</feature>
<feature type="binding site" evidence="17">
    <location>
        <position position="114"/>
    </location>
    <ligand>
        <name>Ca(2+)</name>
        <dbReference type="ChEBI" id="CHEBI:29108"/>
        <label>1</label>
    </ligand>
</feature>
<dbReference type="GO" id="GO:0006979">
    <property type="term" value="P:response to oxidative stress"/>
    <property type="evidence" value="ECO:0007669"/>
    <property type="project" value="UniProtKB-UniRule"/>
</dbReference>
<keyword evidence="10 20" id="KW-0560">Oxidoreductase</keyword>
<dbReference type="OrthoDB" id="628880at2759"/>
<keyword evidence="8 17" id="KW-0479">Metal-binding</keyword>
<feature type="site" description="Transition state stabilizer" evidence="18">
    <location>
        <position position="106"/>
    </location>
</feature>
<dbReference type="GO" id="GO:0046872">
    <property type="term" value="F:metal ion binding"/>
    <property type="evidence" value="ECO:0007669"/>
    <property type="project" value="UniProtKB-UniRule"/>
</dbReference>
<feature type="active site" description="Proton acceptor" evidence="15">
    <location>
        <position position="110"/>
    </location>
</feature>
<dbReference type="GO" id="GO:0140825">
    <property type="term" value="F:lactoperoxidase activity"/>
    <property type="evidence" value="ECO:0007669"/>
    <property type="project" value="UniProtKB-EC"/>
</dbReference>
<dbReference type="EC" id="1.11.1.7" evidence="4 20"/>
<name>A0A921RTW2_SORBI</name>
<evidence type="ECO:0000256" key="2">
    <source>
        <dbReference type="ARBA" id="ARBA00004613"/>
    </source>
</evidence>
<dbReference type="Gramene" id="EER99780">
    <property type="protein sequence ID" value="EER99780"/>
    <property type="gene ID" value="SORBI_3002G391700"/>
</dbReference>
<dbReference type="OMA" id="ARASCHY"/>
<feature type="signal peptide" evidence="20">
    <location>
        <begin position="1"/>
        <end position="22"/>
    </location>
</feature>
<dbReference type="PRINTS" id="PR00458">
    <property type="entry name" value="PEROXIDASE"/>
</dbReference>
<sequence length="368" mass="38453">MDAKLAALIALLALLGPVACHGATVICLGGWVRPVPSLLGGLVCPGNLLPNPSLNPIPAPSSSVLKVGYYNNSSNSNACPNAEDIVRKVVEDAVSKDPGTGAGLIRLFFHDCFVRGCDASVLLRNTSGGSTSEQTEMFGLPNVNSLRGFEVIDAAKAALESACPGVVSCADTLAFAARDASSVLSGGRISSAFAMPAGRLDGRVSLANETTDNLPGPFCDLDALTNFFAAKGLDRDDMVTLSGAHTIGQARCAFVSNRTDMNATLAKDLRRDKCRSGGNTKVALDYKTPDTMDVQYYQNVNDDDVVLDSDAALSSPATKPLVDTYAAGSSLSLWETKFAAAMVKMGSIEVKTSPGADAEIRKKCSIYN</sequence>
<evidence type="ECO:0000256" key="4">
    <source>
        <dbReference type="ARBA" id="ARBA00012313"/>
    </source>
</evidence>
<feature type="disulfide bond" evidence="19">
    <location>
        <begin position="252"/>
        <end position="274"/>
    </location>
</feature>
<feature type="binding site" evidence="17">
    <location>
        <position position="118"/>
    </location>
    <ligand>
        <name>Ca(2+)</name>
        <dbReference type="ChEBI" id="CHEBI:29108"/>
        <label>1</label>
    </ligand>
</feature>
<feature type="binding site" evidence="17">
    <location>
        <position position="120"/>
    </location>
    <ligand>
        <name>Ca(2+)</name>
        <dbReference type="ChEBI" id="CHEBI:29108"/>
        <label>1</label>
    </ligand>
</feature>
<comment type="similarity">
    <text evidence="3">Belongs to the peroxidase family. Ascorbate peroxidase subfamily.</text>
</comment>
<feature type="binding site" evidence="17">
    <location>
        <position position="285"/>
    </location>
    <ligand>
        <name>Ca(2+)</name>
        <dbReference type="ChEBI" id="CHEBI:29108"/>
        <label>2</label>
    </ligand>
</feature>
<evidence type="ECO:0000256" key="9">
    <source>
        <dbReference type="ARBA" id="ARBA00022837"/>
    </source>
</evidence>
<evidence type="ECO:0000256" key="3">
    <source>
        <dbReference type="ARBA" id="ARBA00006873"/>
    </source>
</evidence>
<protein>
    <recommendedName>
        <fullName evidence="4 20">Peroxidase</fullName>
        <ecNumber evidence="4 20">1.11.1.7</ecNumber>
    </recommendedName>
</protein>
<dbReference type="Pfam" id="PF00141">
    <property type="entry name" value="peroxidase"/>
    <property type="match status" value="1"/>
</dbReference>
<evidence type="ECO:0000256" key="1">
    <source>
        <dbReference type="ARBA" id="ARBA00000189"/>
    </source>
</evidence>
<evidence type="ECO:0000256" key="19">
    <source>
        <dbReference type="PIRSR" id="PIRSR600823-5"/>
    </source>
</evidence>
<dbReference type="PRINTS" id="PR00461">
    <property type="entry name" value="PLPEROXIDASE"/>
</dbReference>
<dbReference type="KEGG" id="sbi:8063541"/>
<evidence type="ECO:0000256" key="8">
    <source>
        <dbReference type="ARBA" id="ARBA00022723"/>
    </source>
</evidence>
<evidence type="ECO:0000256" key="13">
    <source>
        <dbReference type="ARBA" id="ARBA00023180"/>
    </source>
</evidence>
<keyword evidence="20" id="KW-0732">Signal</keyword>
<feature type="domain" description="Plant heme peroxidase family profile" evidence="21">
    <location>
        <begin position="64"/>
        <end position="368"/>
    </location>
</feature>
<feature type="chain" id="PRO_5038172312" description="Peroxidase" evidence="20">
    <location>
        <begin position="23"/>
        <end position="368"/>
    </location>
</feature>
<dbReference type="FunFam" id="1.10.420.10:FF:000006">
    <property type="entry name" value="Peroxidase"/>
    <property type="match status" value="1"/>
</dbReference>
<accession>A0A921RTW2</accession>
<comment type="caution">
    <text evidence="22">The sequence shown here is derived from an EMBL/GenBank/DDBJ whole genome shotgun (WGS) entry which is preliminary data.</text>
</comment>
<evidence type="ECO:0000256" key="17">
    <source>
        <dbReference type="PIRSR" id="PIRSR600823-3"/>
    </source>
</evidence>
<dbReference type="AlphaFoldDB" id="A0A921RTW2"/>
<dbReference type="InterPro" id="IPR010255">
    <property type="entry name" value="Haem_peroxidase_sf"/>
</dbReference>
<comment type="subcellular location">
    <subcellularLocation>
        <location evidence="2 20">Secreted</location>
    </subcellularLocation>
</comment>
<comment type="function">
    <text evidence="20">Removal of H(2)O(2), oxidation of toxic reductants, biosynthesis and degradation of lignin, suberization, auxin catabolism, response to environmental stresses such as wounding, pathogen attack and oxidative stress.</text>
</comment>
<dbReference type="Gene3D" id="1.10.420.10">
    <property type="entry name" value="Peroxidase, domain 2"/>
    <property type="match status" value="1"/>
</dbReference>
<evidence type="ECO:0000256" key="5">
    <source>
        <dbReference type="ARBA" id="ARBA00022525"/>
    </source>
</evidence>
<keyword evidence="14 20" id="KW-0376">Hydrogen peroxide</keyword>
<feature type="binding site" evidence="17">
    <location>
        <position position="288"/>
    </location>
    <ligand>
        <name>Ca(2+)</name>
        <dbReference type="ChEBI" id="CHEBI:29108"/>
        <label>2</label>
    </ligand>
</feature>
<reference evidence="22" key="1">
    <citation type="journal article" date="2019" name="BMC Genomics">
        <title>A new reference genome for Sorghum bicolor reveals high levels of sequence similarity between sweet and grain genotypes: implications for the genetics of sugar metabolism.</title>
        <authorList>
            <person name="Cooper E.A."/>
            <person name="Brenton Z.W."/>
            <person name="Flinn B.S."/>
            <person name="Jenkins J."/>
            <person name="Shu S."/>
            <person name="Flowers D."/>
            <person name="Luo F."/>
            <person name="Wang Y."/>
            <person name="Xia P."/>
            <person name="Barry K."/>
            <person name="Daum C."/>
            <person name="Lipzen A."/>
            <person name="Yoshinaga Y."/>
            <person name="Schmutz J."/>
            <person name="Saski C."/>
            <person name="Vermerris W."/>
            <person name="Kresovich S."/>
        </authorList>
    </citation>
    <scope>NUCLEOTIDE SEQUENCE</scope>
</reference>
<evidence type="ECO:0000256" key="14">
    <source>
        <dbReference type="ARBA" id="ARBA00023324"/>
    </source>
</evidence>
<dbReference type="PROSITE" id="PS00435">
    <property type="entry name" value="PEROXIDASE_1"/>
    <property type="match status" value="1"/>
</dbReference>
<evidence type="ECO:0000256" key="7">
    <source>
        <dbReference type="ARBA" id="ARBA00022617"/>
    </source>
</evidence>
<dbReference type="CDD" id="cd00693">
    <property type="entry name" value="secretory_peroxidase"/>
    <property type="match status" value="1"/>
</dbReference>
<dbReference type="GO" id="GO:0005576">
    <property type="term" value="C:extracellular region"/>
    <property type="evidence" value="ECO:0007669"/>
    <property type="project" value="UniProtKB-SubCell"/>
</dbReference>
<evidence type="ECO:0000256" key="11">
    <source>
        <dbReference type="ARBA" id="ARBA00023004"/>
    </source>
</evidence>
<proteinExistence type="inferred from homology"/>
<evidence type="ECO:0000313" key="23">
    <source>
        <dbReference type="Proteomes" id="UP000807115"/>
    </source>
</evidence>
<dbReference type="SUPFAM" id="SSF48113">
    <property type="entry name" value="Heme-dependent peroxidases"/>
    <property type="match status" value="1"/>
</dbReference>